<gene>
    <name evidence="2" type="ORF">HNR23_004242</name>
</gene>
<dbReference type="PANTHER" id="PTHR36503">
    <property type="entry name" value="BLR2520 PROTEIN"/>
    <property type="match status" value="1"/>
</dbReference>
<proteinExistence type="predicted"/>
<evidence type="ECO:0000313" key="2">
    <source>
        <dbReference type="EMBL" id="MBB6174182.1"/>
    </source>
</evidence>
<dbReference type="AlphaFoldDB" id="A0A7X0D729"/>
<dbReference type="SUPFAM" id="SSF54593">
    <property type="entry name" value="Glyoxalase/Bleomycin resistance protein/Dihydroxybiphenyl dioxygenase"/>
    <property type="match status" value="1"/>
</dbReference>
<dbReference type="GO" id="GO:0016829">
    <property type="term" value="F:lyase activity"/>
    <property type="evidence" value="ECO:0007669"/>
    <property type="project" value="UniProtKB-KW"/>
</dbReference>
<keyword evidence="3" id="KW-1185">Reference proteome</keyword>
<evidence type="ECO:0000259" key="1">
    <source>
        <dbReference type="PROSITE" id="PS51819"/>
    </source>
</evidence>
<keyword evidence="2" id="KW-0223">Dioxygenase</keyword>
<organism evidence="2 3">
    <name type="scientific">Nocardiopsis mwathae</name>
    <dbReference type="NCBI Taxonomy" id="1472723"/>
    <lineage>
        <taxon>Bacteria</taxon>
        <taxon>Bacillati</taxon>
        <taxon>Actinomycetota</taxon>
        <taxon>Actinomycetes</taxon>
        <taxon>Streptosporangiales</taxon>
        <taxon>Nocardiopsidaceae</taxon>
        <taxon>Nocardiopsis</taxon>
    </lineage>
</organism>
<dbReference type="RefSeq" id="WP_184078054.1">
    <property type="nucleotide sequence ID" value="NZ_JACHDS010000001.1"/>
</dbReference>
<dbReference type="PANTHER" id="PTHR36503:SF3">
    <property type="entry name" value="BLR0126 PROTEIN"/>
    <property type="match status" value="1"/>
</dbReference>
<dbReference type="InterPro" id="IPR004360">
    <property type="entry name" value="Glyas_Fos-R_dOase_dom"/>
</dbReference>
<reference evidence="2 3" key="1">
    <citation type="submission" date="2020-08" db="EMBL/GenBank/DDBJ databases">
        <title>Sequencing the genomes of 1000 actinobacteria strains.</title>
        <authorList>
            <person name="Klenk H.-P."/>
        </authorList>
    </citation>
    <scope>NUCLEOTIDE SEQUENCE [LARGE SCALE GENOMIC DNA]</scope>
    <source>
        <strain evidence="2 3">DSM 46659</strain>
    </source>
</reference>
<sequence>MAPRFDLVGLVVADMGASLAFYRRLGLEIPESADTQPHVEAPLPGGLRIAWDTVETIRSFEPDWTPPQGGHGVALAFRCDDPAEVDRVYAEFVAAGHEGRHTPWDAFWGMRYAVLGDPDGNSVDLFAPLPATAG</sequence>
<feature type="domain" description="VOC" evidence="1">
    <location>
        <begin position="4"/>
        <end position="128"/>
    </location>
</feature>
<keyword evidence="2" id="KW-0456">Lyase</keyword>
<protein>
    <submittedName>
        <fullName evidence="2">Catechol 2,3-dioxygenase-like lactoylglutathione lyase family enzyme</fullName>
    </submittedName>
</protein>
<dbReference type="PROSITE" id="PS51819">
    <property type="entry name" value="VOC"/>
    <property type="match status" value="1"/>
</dbReference>
<dbReference type="InterPro" id="IPR037523">
    <property type="entry name" value="VOC_core"/>
</dbReference>
<dbReference type="Gene3D" id="3.10.180.10">
    <property type="entry name" value="2,3-Dihydroxybiphenyl 1,2-Dioxygenase, domain 1"/>
    <property type="match status" value="1"/>
</dbReference>
<name>A0A7X0D729_9ACTN</name>
<dbReference type="InterPro" id="IPR029068">
    <property type="entry name" value="Glyas_Bleomycin-R_OHBP_Dase"/>
</dbReference>
<dbReference type="Pfam" id="PF00903">
    <property type="entry name" value="Glyoxalase"/>
    <property type="match status" value="1"/>
</dbReference>
<dbReference type="GO" id="GO:0051213">
    <property type="term" value="F:dioxygenase activity"/>
    <property type="evidence" value="ECO:0007669"/>
    <property type="project" value="UniProtKB-KW"/>
</dbReference>
<evidence type="ECO:0000313" key="3">
    <source>
        <dbReference type="Proteomes" id="UP000546642"/>
    </source>
</evidence>
<dbReference type="Proteomes" id="UP000546642">
    <property type="component" value="Unassembled WGS sequence"/>
</dbReference>
<comment type="caution">
    <text evidence="2">The sequence shown here is derived from an EMBL/GenBank/DDBJ whole genome shotgun (WGS) entry which is preliminary data.</text>
</comment>
<keyword evidence="2" id="KW-0560">Oxidoreductase</keyword>
<dbReference type="EMBL" id="JACHDS010000001">
    <property type="protein sequence ID" value="MBB6174182.1"/>
    <property type="molecule type" value="Genomic_DNA"/>
</dbReference>
<accession>A0A7X0D729</accession>